<name>A0AAV9VMU5_9PEZI</name>
<sequence length="472" mass="54862">MKPKSLIRILYRTTMFNNVTTLRIGQFAFEPSVGSIVKLIQRFPHIRDLSLPITVALIRKRKFETAVLALDRLKSLTFEILWPKVFYRNMTLSTVWKTIDNNASSLGSLRLNFCQEVDDRGMMIHGLIDRVRVMKRFMKVTTDHRRYCDFFPLHRTQNWPKQLYLRVLQLQRFPYCSNPEVYTNPGLFRPETLEIVSLLDCDGACEMLNKIAKLLLSLRYLQIVEAGAGGRVLGQALRQLPKPLTALYIRIGINLTAPCNFQGQIHAHQTNTQGEFSLLFASINRHSHSLRSLVLDTDRRPPVCLDLMEEDAIRLPPRSMDEINFTGWTNLEELELSVGRIQGLDYLALPPTMKFLYIGDYKTNENMLPPLRTRIYLDCLQEYVENQHSLSAEPNFSLRAVIVRLESHPPERLFFAVDRVELLKEEVGGPSMKLISQQEFERMFPEATDGGYWHSGNYKWKWVDRHIHKSRH</sequence>
<reference evidence="1 2" key="1">
    <citation type="submission" date="2019-10" db="EMBL/GenBank/DDBJ databases">
        <authorList>
            <person name="Palmer J.M."/>
        </authorList>
    </citation>
    <scope>NUCLEOTIDE SEQUENCE [LARGE SCALE GENOMIC DNA]</scope>
    <source>
        <strain evidence="1 2">TWF730</strain>
    </source>
</reference>
<dbReference type="EMBL" id="JAVHNS010000001">
    <property type="protein sequence ID" value="KAK6363062.1"/>
    <property type="molecule type" value="Genomic_DNA"/>
</dbReference>
<accession>A0AAV9VMU5</accession>
<gene>
    <name evidence="1" type="ORF">TWF730_000509</name>
</gene>
<protein>
    <submittedName>
        <fullName evidence="1">Uncharacterized protein</fullName>
    </submittedName>
</protein>
<proteinExistence type="predicted"/>
<evidence type="ECO:0000313" key="1">
    <source>
        <dbReference type="EMBL" id="KAK6363062.1"/>
    </source>
</evidence>
<comment type="caution">
    <text evidence="1">The sequence shown here is derived from an EMBL/GenBank/DDBJ whole genome shotgun (WGS) entry which is preliminary data.</text>
</comment>
<organism evidence="1 2">
    <name type="scientific">Orbilia blumenaviensis</name>
    <dbReference type="NCBI Taxonomy" id="1796055"/>
    <lineage>
        <taxon>Eukaryota</taxon>
        <taxon>Fungi</taxon>
        <taxon>Dikarya</taxon>
        <taxon>Ascomycota</taxon>
        <taxon>Pezizomycotina</taxon>
        <taxon>Orbiliomycetes</taxon>
        <taxon>Orbiliales</taxon>
        <taxon>Orbiliaceae</taxon>
        <taxon>Orbilia</taxon>
    </lineage>
</organism>
<dbReference type="SUPFAM" id="SSF52047">
    <property type="entry name" value="RNI-like"/>
    <property type="match status" value="1"/>
</dbReference>
<dbReference type="AlphaFoldDB" id="A0AAV9VMU5"/>
<evidence type="ECO:0000313" key="2">
    <source>
        <dbReference type="Proteomes" id="UP001373714"/>
    </source>
</evidence>
<keyword evidence="2" id="KW-1185">Reference proteome</keyword>
<dbReference type="Proteomes" id="UP001373714">
    <property type="component" value="Unassembled WGS sequence"/>
</dbReference>